<evidence type="ECO:0000256" key="8">
    <source>
        <dbReference type="ARBA" id="ARBA00023170"/>
    </source>
</evidence>
<evidence type="ECO:0000256" key="6">
    <source>
        <dbReference type="ARBA" id="ARBA00022989"/>
    </source>
</evidence>
<evidence type="ECO:0000313" key="12">
    <source>
        <dbReference type="Proteomes" id="UP000002358"/>
    </source>
</evidence>
<comment type="caution">
    <text evidence="10">Lacks conserved residue(s) required for the propagation of feature annotation.</text>
</comment>
<keyword evidence="12" id="KW-1185">Reference proteome</keyword>
<keyword evidence="9 10" id="KW-0807">Transducer</keyword>
<evidence type="ECO:0000256" key="7">
    <source>
        <dbReference type="ARBA" id="ARBA00023136"/>
    </source>
</evidence>
<accession>A0A7M7Q5I2</accession>
<dbReference type="Pfam" id="PF02949">
    <property type="entry name" value="7tm_6"/>
    <property type="match status" value="1"/>
</dbReference>
<keyword evidence="8 10" id="KW-0675">Receptor</keyword>
<keyword evidence="7 10" id="KW-0472">Membrane</keyword>
<dbReference type="GO" id="GO:0004984">
    <property type="term" value="F:olfactory receptor activity"/>
    <property type="evidence" value="ECO:0007669"/>
    <property type="project" value="InterPro"/>
</dbReference>
<evidence type="ECO:0000256" key="5">
    <source>
        <dbReference type="ARBA" id="ARBA00022725"/>
    </source>
</evidence>
<keyword evidence="4 10" id="KW-0812">Transmembrane</keyword>
<evidence type="ECO:0000256" key="9">
    <source>
        <dbReference type="ARBA" id="ARBA00023224"/>
    </source>
</evidence>
<dbReference type="GO" id="GO:0007165">
    <property type="term" value="P:signal transduction"/>
    <property type="evidence" value="ECO:0007669"/>
    <property type="project" value="UniProtKB-KW"/>
</dbReference>
<evidence type="ECO:0000313" key="11">
    <source>
        <dbReference type="EnsemblMetazoa" id="XP_031781941"/>
    </source>
</evidence>
<dbReference type="OrthoDB" id="7546827at2759"/>
<comment type="subcellular location">
    <subcellularLocation>
        <location evidence="1 10">Cell membrane</location>
        <topology evidence="1 10">Multi-pass membrane protein</topology>
    </subcellularLocation>
</comment>
<dbReference type="PANTHER" id="PTHR21137">
    <property type="entry name" value="ODORANT RECEPTOR"/>
    <property type="match status" value="1"/>
</dbReference>
<feature type="transmembrane region" description="Helical" evidence="10">
    <location>
        <begin position="180"/>
        <end position="198"/>
    </location>
</feature>
<dbReference type="Proteomes" id="UP000002358">
    <property type="component" value="Chromosome 3"/>
</dbReference>
<evidence type="ECO:0000256" key="10">
    <source>
        <dbReference type="RuleBase" id="RU351113"/>
    </source>
</evidence>
<evidence type="ECO:0000256" key="3">
    <source>
        <dbReference type="ARBA" id="ARBA00022606"/>
    </source>
</evidence>
<dbReference type="PANTHER" id="PTHR21137:SF35">
    <property type="entry name" value="ODORANT RECEPTOR 19A-RELATED"/>
    <property type="match status" value="1"/>
</dbReference>
<keyword evidence="6 10" id="KW-1133">Transmembrane helix</keyword>
<dbReference type="GeneID" id="100463122"/>
<dbReference type="InParanoid" id="A0A7M7Q5I2"/>
<dbReference type="EnsemblMetazoa" id="XM_031926081">
    <property type="protein sequence ID" value="XP_031781941"/>
    <property type="gene ID" value="GeneID_100463122"/>
</dbReference>
<name>A0A7M7Q5I2_NASVI</name>
<dbReference type="SMR" id="A0A7M7Q5I2"/>
<keyword evidence="5 10" id="KW-0552">Olfaction</keyword>
<comment type="similarity">
    <text evidence="10">Belongs to the insect chemoreceptor superfamily. Heteromeric odorant receptor channel (TC 1.A.69) family.</text>
</comment>
<dbReference type="GO" id="GO:0005549">
    <property type="term" value="F:odorant binding"/>
    <property type="evidence" value="ECO:0007669"/>
    <property type="project" value="InterPro"/>
</dbReference>
<dbReference type="AlphaFoldDB" id="A0A7M7Q5I2"/>
<organism evidence="11 12">
    <name type="scientific">Nasonia vitripennis</name>
    <name type="common">Parasitic wasp</name>
    <dbReference type="NCBI Taxonomy" id="7425"/>
    <lineage>
        <taxon>Eukaryota</taxon>
        <taxon>Metazoa</taxon>
        <taxon>Ecdysozoa</taxon>
        <taxon>Arthropoda</taxon>
        <taxon>Hexapoda</taxon>
        <taxon>Insecta</taxon>
        <taxon>Pterygota</taxon>
        <taxon>Neoptera</taxon>
        <taxon>Endopterygota</taxon>
        <taxon>Hymenoptera</taxon>
        <taxon>Apocrita</taxon>
        <taxon>Proctotrupomorpha</taxon>
        <taxon>Chalcidoidea</taxon>
        <taxon>Pteromalidae</taxon>
        <taxon>Pteromalinae</taxon>
        <taxon>Nasonia</taxon>
    </lineage>
</organism>
<sequence length="410" mass="47760">MEEHEILNNEYFKVNRFLLKLTGLWPYQKRHVKLIIRILYICAIHSMMIPQVIRTVEEWGKDFEIVLENIVGFIYLQCVLAKYIITFTAEPQLVFLYKKMAFDWTRYIEAEEQLSLQRAASNGQLMTIIYSVYVNFAGVGFATLPGTLPTILNIIAPLNESRPTKVLCFYAEYFIDQEEYYYQLLFQTFIGVMSTVFINATVDTLYVICAHHSDGLFNIVSVLWLYRYRFQKAFNKSQERYQVKSRNLVAAKNLDEEIHEYVLTAINIHNESIEFINLIQSTYTLYFFIQMSLTIISLSLATVVAMMNLHDIINLIRIFFIWCGIILNLAYISIAGQQIIDTSLQIFDSAYFCGWYNHPLKTQRLLKFIMLRCSRQCQITAGPMLVINLESCSNILKSSLSYCTFMIAVS</sequence>
<proteinExistence type="inferred from homology"/>
<keyword evidence="3 10" id="KW-0716">Sensory transduction</keyword>
<evidence type="ECO:0000256" key="4">
    <source>
        <dbReference type="ARBA" id="ARBA00022692"/>
    </source>
</evidence>
<dbReference type="InterPro" id="IPR004117">
    <property type="entry name" value="7tm6_olfct_rcpt"/>
</dbReference>
<evidence type="ECO:0000256" key="2">
    <source>
        <dbReference type="ARBA" id="ARBA00022475"/>
    </source>
</evidence>
<feature type="transmembrane region" description="Helical" evidence="10">
    <location>
        <begin position="73"/>
        <end position="97"/>
    </location>
</feature>
<dbReference type="GO" id="GO:0005886">
    <property type="term" value="C:plasma membrane"/>
    <property type="evidence" value="ECO:0007669"/>
    <property type="project" value="UniProtKB-SubCell"/>
</dbReference>
<feature type="transmembrane region" description="Helical" evidence="10">
    <location>
        <begin position="34"/>
        <end position="53"/>
    </location>
</feature>
<protein>
    <recommendedName>
        <fullName evidence="10">Odorant receptor</fullName>
    </recommendedName>
</protein>
<keyword evidence="2" id="KW-1003">Cell membrane</keyword>
<feature type="transmembrane region" description="Helical" evidence="10">
    <location>
        <begin position="285"/>
        <end position="306"/>
    </location>
</feature>
<reference evidence="11" key="1">
    <citation type="submission" date="2021-01" db="UniProtKB">
        <authorList>
            <consortium name="EnsemblMetazoa"/>
        </authorList>
    </citation>
    <scope>IDENTIFICATION</scope>
</reference>
<dbReference type="RefSeq" id="XP_031781941.1">
    <property type="nucleotide sequence ID" value="XM_031926081.2"/>
</dbReference>
<evidence type="ECO:0000256" key="1">
    <source>
        <dbReference type="ARBA" id="ARBA00004651"/>
    </source>
</evidence>
<dbReference type="CTD" id="100463122"/>
<feature type="transmembrane region" description="Helical" evidence="10">
    <location>
        <begin position="312"/>
        <end position="334"/>
    </location>
</feature>